<evidence type="ECO:0000256" key="12">
    <source>
        <dbReference type="ARBA" id="ARBA00039754"/>
    </source>
</evidence>
<comment type="subcellular location">
    <subcellularLocation>
        <location evidence="1">Cytoplasm</location>
    </subcellularLocation>
</comment>
<dbReference type="Pfam" id="PF00275">
    <property type="entry name" value="EPSP_synthase"/>
    <property type="match status" value="1"/>
</dbReference>
<dbReference type="InterPro" id="IPR036968">
    <property type="entry name" value="Enolpyruvate_Tfrase_sf"/>
</dbReference>
<evidence type="ECO:0000256" key="2">
    <source>
        <dbReference type="ARBA" id="ARBA00004752"/>
    </source>
</evidence>
<evidence type="ECO:0000313" key="17">
    <source>
        <dbReference type="EMBL" id="KAF9886573.1"/>
    </source>
</evidence>
<keyword evidence="6" id="KW-0133">Cell shape</keyword>
<keyword evidence="7" id="KW-0573">Peptidoglycan synthesis</keyword>
<dbReference type="InterPro" id="IPR050068">
    <property type="entry name" value="MurA_subfamily"/>
</dbReference>
<evidence type="ECO:0000256" key="5">
    <source>
        <dbReference type="ARBA" id="ARBA00022679"/>
    </source>
</evidence>
<evidence type="ECO:0000256" key="6">
    <source>
        <dbReference type="ARBA" id="ARBA00022960"/>
    </source>
</evidence>
<evidence type="ECO:0000256" key="1">
    <source>
        <dbReference type="ARBA" id="ARBA00004496"/>
    </source>
</evidence>
<evidence type="ECO:0000259" key="16">
    <source>
        <dbReference type="Pfam" id="PF00275"/>
    </source>
</evidence>
<dbReference type="GO" id="GO:0005737">
    <property type="term" value="C:cytoplasm"/>
    <property type="evidence" value="ECO:0007669"/>
    <property type="project" value="UniProtKB-SubCell"/>
</dbReference>
<keyword evidence="8" id="KW-0131">Cell cycle</keyword>
<dbReference type="NCBIfam" id="TIGR01072">
    <property type="entry name" value="murA"/>
    <property type="match status" value="1"/>
</dbReference>
<evidence type="ECO:0000256" key="15">
    <source>
        <dbReference type="ARBA" id="ARBA00047527"/>
    </source>
</evidence>
<evidence type="ECO:0000256" key="8">
    <source>
        <dbReference type="ARBA" id="ARBA00023306"/>
    </source>
</evidence>
<dbReference type="AlphaFoldDB" id="A0AAD4GSM9"/>
<evidence type="ECO:0000256" key="4">
    <source>
        <dbReference type="ARBA" id="ARBA00022618"/>
    </source>
</evidence>
<dbReference type="Proteomes" id="UP001194746">
    <property type="component" value="Unassembled WGS sequence"/>
</dbReference>
<evidence type="ECO:0000256" key="10">
    <source>
        <dbReference type="ARBA" id="ARBA00038367"/>
    </source>
</evidence>
<comment type="caution">
    <text evidence="17">The sequence shown here is derived from an EMBL/GenBank/DDBJ whole genome shotgun (WGS) entry which is preliminary data.</text>
</comment>
<proteinExistence type="inferred from homology"/>
<evidence type="ECO:0000256" key="14">
    <source>
        <dbReference type="ARBA" id="ARBA00042842"/>
    </source>
</evidence>
<feature type="domain" description="Enolpyruvate transferase" evidence="16">
    <location>
        <begin position="10"/>
        <end position="410"/>
    </location>
</feature>
<organism evidence="17 18">
    <name type="scientific">Aspergillus nanangensis</name>
    <dbReference type="NCBI Taxonomy" id="2582783"/>
    <lineage>
        <taxon>Eukaryota</taxon>
        <taxon>Fungi</taxon>
        <taxon>Dikarya</taxon>
        <taxon>Ascomycota</taxon>
        <taxon>Pezizomycotina</taxon>
        <taxon>Eurotiomycetes</taxon>
        <taxon>Eurotiomycetidae</taxon>
        <taxon>Eurotiales</taxon>
        <taxon>Aspergillaceae</taxon>
        <taxon>Aspergillus</taxon>
        <taxon>Aspergillus subgen. Circumdati</taxon>
    </lineage>
</organism>
<evidence type="ECO:0000256" key="13">
    <source>
        <dbReference type="ARBA" id="ARBA00042443"/>
    </source>
</evidence>
<protein>
    <recommendedName>
        <fullName evidence="12">UDP-N-acetylglucosamine 1-carboxyvinyltransferase</fullName>
        <ecNumber evidence="11">2.5.1.7</ecNumber>
    </recommendedName>
    <alternativeName>
        <fullName evidence="13">Enoylpyruvate transferase</fullName>
    </alternativeName>
    <alternativeName>
        <fullName evidence="14">UDP-N-acetylglucosamine enolpyruvyl transferase</fullName>
    </alternativeName>
</protein>
<evidence type="ECO:0000256" key="3">
    <source>
        <dbReference type="ARBA" id="ARBA00022490"/>
    </source>
</evidence>
<reference evidence="17" key="1">
    <citation type="journal article" date="2019" name="Beilstein J. Org. Chem.">
        <title>Nanangenines: drimane sesquiterpenoids as the dominant metabolite cohort of a novel Australian fungus, Aspergillus nanangensis.</title>
        <authorList>
            <person name="Lacey H.J."/>
            <person name="Gilchrist C.L.M."/>
            <person name="Crombie A."/>
            <person name="Kalaitzis J.A."/>
            <person name="Vuong D."/>
            <person name="Rutledge P.J."/>
            <person name="Turner P."/>
            <person name="Pitt J.I."/>
            <person name="Lacey E."/>
            <person name="Chooi Y.H."/>
            <person name="Piggott A.M."/>
        </authorList>
    </citation>
    <scope>NUCLEOTIDE SEQUENCE</scope>
    <source>
        <strain evidence="17">MST-FP2251</strain>
    </source>
</reference>
<dbReference type="GO" id="GO:0019277">
    <property type="term" value="P:UDP-N-acetylgalactosamine biosynthetic process"/>
    <property type="evidence" value="ECO:0007669"/>
    <property type="project" value="InterPro"/>
</dbReference>
<keyword evidence="18" id="KW-1185">Reference proteome</keyword>
<dbReference type="PANTHER" id="PTHR43783">
    <property type="entry name" value="UDP-N-ACETYLGLUCOSAMINE 1-CARBOXYVINYLTRANSFERASE"/>
    <property type="match status" value="1"/>
</dbReference>
<dbReference type="Gene3D" id="3.65.10.10">
    <property type="entry name" value="Enolpyruvate transferase domain"/>
    <property type="match status" value="2"/>
</dbReference>
<keyword evidence="9" id="KW-0961">Cell wall biogenesis/degradation</keyword>
<dbReference type="GO" id="GO:0008760">
    <property type="term" value="F:UDP-N-acetylglucosamine 1-carboxyvinyltransferase activity"/>
    <property type="evidence" value="ECO:0007669"/>
    <property type="project" value="UniProtKB-EC"/>
</dbReference>
<name>A0AAD4GSM9_ASPNN</name>
<accession>A0AAD4GSM9</accession>
<dbReference type="GO" id="GO:0008360">
    <property type="term" value="P:regulation of cell shape"/>
    <property type="evidence" value="ECO:0007669"/>
    <property type="project" value="UniProtKB-KW"/>
</dbReference>
<dbReference type="InterPro" id="IPR013792">
    <property type="entry name" value="RNA3'P_cycl/enolpyr_Trfase_a/b"/>
</dbReference>
<evidence type="ECO:0000256" key="11">
    <source>
        <dbReference type="ARBA" id="ARBA00039108"/>
    </source>
</evidence>
<keyword evidence="3" id="KW-0963">Cytoplasm</keyword>
<dbReference type="GO" id="GO:0051301">
    <property type="term" value="P:cell division"/>
    <property type="evidence" value="ECO:0007669"/>
    <property type="project" value="UniProtKB-KW"/>
</dbReference>
<dbReference type="GO" id="GO:0071555">
    <property type="term" value="P:cell wall organization"/>
    <property type="evidence" value="ECO:0007669"/>
    <property type="project" value="UniProtKB-KW"/>
</dbReference>
<sequence length="423" mass="44846">MPTTFAIPGVNSLHGSVSISGSKNAALALITASILTSGQTTLQNVPQISDIDNQCAILSHLGVLISRAKTTLHLDTTNLQSRDIPPYLTGKLRASVLILGALLARFGHARIGVPGGCRLGKRSIDQHVTGLEQLGACVKIDAGWIEGYVPSSGLRGAVVRLQTPTVLGTENLMLAACLAQGTTHIRNAAQEPEVVDLARCLAGMGVGVGGAGTSNLVIQGRREYVRPVRYRVMEDRIEAGTFLILGAMLGNPLTVRGCRADYQRELIRVLRGVGAVVNVEGKQTVVVYRAMRPRAMNVSTGPYGAFPTDLQPQLMALLATARGVSRVEETIFEQRFNQVAGLRSMGADIDVQGQVAVVRGVSHLSGSIVDARDLRAGASLVLAAVGAHGVTCVQSVEHIDRGYDDFENKLRGLGVSIRRVPES</sequence>
<keyword evidence="5" id="KW-0808">Transferase</keyword>
<comment type="pathway">
    <text evidence="2">Cell wall biogenesis; peptidoglycan biosynthesis.</text>
</comment>
<reference evidence="17" key="2">
    <citation type="submission" date="2020-02" db="EMBL/GenBank/DDBJ databases">
        <authorList>
            <person name="Gilchrist C.L.M."/>
            <person name="Chooi Y.-H."/>
        </authorList>
    </citation>
    <scope>NUCLEOTIDE SEQUENCE</scope>
    <source>
        <strain evidence="17">MST-FP2251</strain>
    </source>
</reference>
<dbReference type="SUPFAM" id="SSF55205">
    <property type="entry name" value="EPT/RTPC-like"/>
    <property type="match status" value="1"/>
</dbReference>
<comment type="catalytic activity">
    <reaction evidence="15">
        <text>phosphoenolpyruvate + UDP-N-acetyl-alpha-D-glucosamine = UDP-N-acetyl-3-O-(1-carboxyvinyl)-alpha-D-glucosamine + phosphate</text>
        <dbReference type="Rhea" id="RHEA:18681"/>
        <dbReference type="ChEBI" id="CHEBI:43474"/>
        <dbReference type="ChEBI" id="CHEBI:57705"/>
        <dbReference type="ChEBI" id="CHEBI:58702"/>
        <dbReference type="ChEBI" id="CHEBI:68483"/>
        <dbReference type="EC" id="2.5.1.7"/>
    </reaction>
</comment>
<dbReference type="PANTHER" id="PTHR43783:SF1">
    <property type="entry name" value="UDP-N-ACETYLGLUCOSAMINE 1-CARBOXYVINYLTRANSFERASE"/>
    <property type="match status" value="1"/>
</dbReference>
<keyword evidence="4" id="KW-0132">Cell division</keyword>
<gene>
    <name evidence="17" type="ORF">FE257_011345</name>
</gene>
<comment type="similarity">
    <text evidence="10">Belongs to the EPSP synthase family. MurA subfamily.</text>
</comment>
<dbReference type="CDD" id="cd01555">
    <property type="entry name" value="UdpNAET"/>
    <property type="match status" value="1"/>
</dbReference>
<dbReference type="EC" id="2.5.1.7" evidence="11"/>
<evidence type="ECO:0000313" key="18">
    <source>
        <dbReference type="Proteomes" id="UP001194746"/>
    </source>
</evidence>
<dbReference type="NCBIfam" id="NF006873">
    <property type="entry name" value="PRK09369.1"/>
    <property type="match status" value="1"/>
</dbReference>
<evidence type="ECO:0000256" key="9">
    <source>
        <dbReference type="ARBA" id="ARBA00023316"/>
    </source>
</evidence>
<evidence type="ECO:0000256" key="7">
    <source>
        <dbReference type="ARBA" id="ARBA00022984"/>
    </source>
</evidence>
<dbReference type="EMBL" id="VCAU01000075">
    <property type="protein sequence ID" value="KAF9886573.1"/>
    <property type="molecule type" value="Genomic_DNA"/>
</dbReference>
<dbReference type="InterPro" id="IPR005750">
    <property type="entry name" value="UDP_GlcNAc_COvinyl_MurA"/>
</dbReference>
<dbReference type="HAMAP" id="MF_00111">
    <property type="entry name" value="MurA"/>
    <property type="match status" value="1"/>
</dbReference>
<dbReference type="InterPro" id="IPR001986">
    <property type="entry name" value="Enolpyruvate_Tfrase_dom"/>
</dbReference>